<organism evidence="2 3">
    <name type="scientific">Sistotremastrum suecicum HHB10207 ss-3</name>
    <dbReference type="NCBI Taxonomy" id="1314776"/>
    <lineage>
        <taxon>Eukaryota</taxon>
        <taxon>Fungi</taxon>
        <taxon>Dikarya</taxon>
        <taxon>Basidiomycota</taxon>
        <taxon>Agaricomycotina</taxon>
        <taxon>Agaricomycetes</taxon>
        <taxon>Sistotremastrales</taxon>
        <taxon>Sistotremastraceae</taxon>
        <taxon>Sistotremastrum</taxon>
    </lineage>
</organism>
<feature type="compositionally biased region" description="Low complexity" evidence="1">
    <location>
        <begin position="342"/>
        <end position="359"/>
    </location>
</feature>
<feature type="compositionally biased region" description="Basic and acidic residues" evidence="1">
    <location>
        <begin position="382"/>
        <end position="394"/>
    </location>
</feature>
<evidence type="ECO:0000256" key="1">
    <source>
        <dbReference type="SAM" id="MobiDB-lite"/>
    </source>
</evidence>
<gene>
    <name evidence="2" type="ORF">SISSUDRAFT_572241</name>
</gene>
<feature type="compositionally biased region" description="Basic and acidic residues" evidence="1">
    <location>
        <begin position="164"/>
        <end position="178"/>
    </location>
</feature>
<feature type="region of interest" description="Disordered" evidence="1">
    <location>
        <begin position="156"/>
        <end position="394"/>
    </location>
</feature>
<dbReference type="AlphaFoldDB" id="A0A166ERT9"/>
<keyword evidence="3" id="KW-1185">Reference proteome</keyword>
<protein>
    <submittedName>
        <fullName evidence="2">Uncharacterized protein</fullName>
    </submittedName>
</protein>
<sequence>MLTHQAKKDTPLSDILGQYLWVFRDGCLDEPDYIDVEEDLGGIVIQLRDPWGPITLENLTGKIKYDEMRCNIRGFKEYIDTSIKTGRRKSYWKIILQHTGEPHHLISPEEINGNEHELYVCKQVDGSGTPYINLVLGGKQSRRSLELLGKRFSHPVRKPSLSSRETKNLKKERVKCGDEEPGWENTYGKSSDWGSSADDEAFGRSSSSESDSDESSARSARTPAYTDEDCDLSSTGTTADPKPMSSQVYRKSTGGKPPKWALAHTPSVTHASAISTQRSGARGVQASASAVPKSGARPNPKSSTGGIVTIQARGTAERHRQNTVRRTVPLKASNQGTKIVKNAPSIPSSSTANSMSNTAGAKRKREAVEGISVSGSTKKVAVMRDRQAKRTRVD</sequence>
<feature type="compositionally biased region" description="Polar residues" evidence="1">
    <location>
        <begin position="266"/>
        <end position="279"/>
    </location>
</feature>
<evidence type="ECO:0000313" key="3">
    <source>
        <dbReference type="Proteomes" id="UP000076798"/>
    </source>
</evidence>
<evidence type="ECO:0000313" key="2">
    <source>
        <dbReference type="EMBL" id="KZT39872.1"/>
    </source>
</evidence>
<dbReference type="EMBL" id="KV428040">
    <property type="protein sequence ID" value="KZT39872.1"/>
    <property type="molecule type" value="Genomic_DNA"/>
</dbReference>
<dbReference type="Proteomes" id="UP000076798">
    <property type="component" value="Unassembled WGS sequence"/>
</dbReference>
<accession>A0A166ERT9</accession>
<name>A0A166ERT9_9AGAM</name>
<reference evidence="2 3" key="1">
    <citation type="journal article" date="2016" name="Mol. Biol. Evol.">
        <title>Comparative Genomics of Early-Diverging Mushroom-Forming Fungi Provides Insights into the Origins of Lignocellulose Decay Capabilities.</title>
        <authorList>
            <person name="Nagy L.G."/>
            <person name="Riley R."/>
            <person name="Tritt A."/>
            <person name="Adam C."/>
            <person name="Daum C."/>
            <person name="Floudas D."/>
            <person name="Sun H."/>
            <person name="Yadav J.S."/>
            <person name="Pangilinan J."/>
            <person name="Larsson K.H."/>
            <person name="Matsuura K."/>
            <person name="Barry K."/>
            <person name="Labutti K."/>
            <person name="Kuo R."/>
            <person name="Ohm R.A."/>
            <person name="Bhattacharya S.S."/>
            <person name="Shirouzu T."/>
            <person name="Yoshinaga Y."/>
            <person name="Martin F.M."/>
            <person name="Grigoriev I.V."/>
            <person name="Hibbett D.S."/>
        </authorList>
    </citation>
    <scope>NUCLEOTIDE SEQUENCE [LARGE SCALE GENOMIC DNA]</scope>
    <source>
        <strain evidence="2 3">HHB10207 ss-3</strain>
    </source>
</reference>
<proteinExistence type="predicted"/>
<feature type="compositionally biased region" description="Polar residues" evidence="1">
    <location>
        <begin position="232"/>
        <end position="250"/>
    </location>
</feature>